<evidence type="ECO:0000256" key="1">
    <source>
        <dbReference type="SAM" id="Phobius"/>
    </source>
</evidence>
<organism evidence="3 4">
    <name type="scientific">Virgibacillus natechei</name>
    <dbReference type="NCBI Taxonomy" id="1216297"/>
    <lineage>
        <taxon>Bacteria</taxon>
        <taxon>Bacillati</taxon>
        <taxon>Bacillota</taxon>
        <taxon>Bacilli</taxon>
        <taxon>Bacillales</taxon>
        <taxon>Bacillaceae</taxon>
        <taxon>Virgibacillus</taxon>
    </lineage>
</organism>
<feature type="transmembrane region" description="Helical" evidence="1">
    <location>
        <begin position="20"/>
        <end position="41"/>
    </location>
</feature>
<comment type="caution">
    <text evidence="3">The sequence shown here is derived from an EMBL/GenBank/DDBJ whole genome shotgun (WGS) entry which is preliminary data.</text>
</comment>
<dbReference type="Proteomes" id="UP001519345">
    <property type="component" value="Unassembled WGS sequence"/>
</dbReference>
<accession>A0ABS4IN64</accession>
<dbReference type="RefSeq" id="WP_209464488.1">
    <property type="nucleotide sequence ID" value="NZ_CP110224.1"/>
</dbReference>
<proteinExistence type="predicted"/>
<evidence type="ECO:0000259" key="2">
    <source>
        <dbReference type="Pfam" id="PF07811"/>
    </source>
</evidence>
<keyword evidence="1" id="KW-0812">Transmembrane</keyword>
<gene>
    <name evidence="3" type="ORF">J2Z83_003578</name>
</gene>
<name>A0ABS4IN64_9BACI</name>
<dbReference type="InterPro" id="IPR012495">
    <property type="entry name" value="TadE-like_dom"/>
</dbReference>
<sequence>MRCNEKWKGRFKNEEGSATIEFLGIVPLALILLMILIQFIVGINGVLVTQSAANEYANVYSITKNPGEAQQAANKILSSTGDYLQMDEISTPAAVLRNLKPRLA</sequence>
<dbReference type="EMBL" id="JAGGKX010000026">
    <property type="protein sequence ID" value="MBP1971439.1"/>
    <property type="molecule type" value="Genomic_DNA"/>
</dbReference>
<evidence type="ECO:0000313" key="3">
    <source>
        <dbReference type="EMBL" id="MBP1971439.1"/>
    </source>
</evidence>
<evidence type="ECO:0000313" key="4">
    <source>
        <dbReference type="Proteomes" id="UP001519345"/>
    </source>
</evidence>
<protein>
    <submittedName>
        <fullName evidence="3">Flp pilus assembly protein TadG</fullName>
    </submittedName>
</protein>
<keyword evidence="4" id="KW-1185">Reference proteome</keyword>
<keyword evidence="1" id="KW-0472">Membrane</keyword>
<feature type="domain" description="TadE-like" evidence="2">
    <location>
        <begin position="16"/>
        <end position="55"/>
    </location>
</feature>
<dbReference type="Pfam" id="PF07811">
    <property type="entry name" value="TadE"/>
    <property type="match status" value="1"/>
</dbReference>
<reference evidence="3 4" key="1">
    <citation type="submission" date="2021-03" db="EMBL/GenBank/DDBJ databases">
        <title>Genomic Encyclopedia of Type Strains, Phase IV (KMG-IV): sequencing the most valuable type-strain genomes for metagenomic binning, comparative biology and taxonomic classification.</title>
        <authorList>
            <person name="Goeker M."/>
        </authorList>
    </citation>
    <scope>NUCLEOTIDE SEQUENCE [LARGE SCALE GENOMIC DNA]</scope>
    <source>
        <strain evidence="3 4">DSM 25609</strain>
    </source>
</reference>
<keyword evidence="1" id="KW-1133">Transmembrane helix</keyword>